<name>A0A9D9J2U5_9BACT</name>
<feature type="transmembrane region" description="Helical" evidence="1">
    <location>
        <begin position="107"/>
        <end position="129"/>
    </location>
</feature>
<feature type="transmembrane region" description="Helical" evidence="1">
    <location>
        <begin position="29"/>
        <end position="47"/>
    </location>
</feature>
<accession>A0A9D9J2U5</accession>
<reference evidence="2" key="1">
    <citation type="submission" date="2020-10" db="EMBL/GenBank/DDBJ databases">
        <authorList>
            <person name="Gilroy R."/>
        </authorList>
    </citation>
    <scope>NUCLEOTIDE SEQUENCE</scope>
    <source>
        <strain evidence="2">B2-16538</strain>
    </source>
</reference>
<reference evidence="2" key="2">
    <citation type="journal article" date="2021" name="PeerJ">
        <title>Extensive microbial diversity within the chicken gut microbiome revealed by metagenomics and culture.</title>
        <authorList>
            <person name="Gilroy R."/>
            <person name="Ravi A."/>
            <person name="Getino M."/>
            <person name="Pursley I."/>
            <person name="Horton D.L."/>
            <person name="Alikhan N.F."/>
            <person name="Baker D."/>
            <person name="Gharbi K."/>
            <person name="Hall N."/>
            <person name="Watson M."/>
            <person name="Adriaenssens E.M."/>
            <person name="Foster-Nyarko E."/>
            <person name="Jarju S."/>
            <person name="Secka A."/>
            <person name="Antonio M."/>
            <person name="Oren A."/>
            <person name="Chaudhuri R.R."/>
            <person name="La Ragione R."/>
            <person name="Hildebrand F."/>
            <person name="Pallen M.J."/>
        </authorList>
    </citation>
    <scope>NUCLEOTIDE SEQUENCE</scope>
    <source>
        <strain evidence="2">B2-16538</strain>
    </source>
</reference>
<gene>
    <name evidence="2" type="ORF">IAB78_04610</name>
</gene>
<feature type="transmembrane region" description="Helical" evidence="1">
    <location>
        <begin position="168"/>
        <end position="189"/>
    </location>
</feature>
<evidence type="ECO:0000313" key="3">
    <source>
        <dbReference type="Proteomes" id="UP000823750"/>
    </source>
</evidence>
<feature type="transmembrane region" description="Helical" evidence="1">
    <location>
        <begin position="6"/>
        <end position="22"/>
    </location>
</feature>
<dbReference type="Proteomes" id="UP000823750">
    <property type="component" value="Unassembled WGS sequence"/>
</dbReference>
<proteinExistence type="predicted"/>
<organism evidence="2 3">
    <name type="scientific">Candidatus Cryptobacteroides excrementavium</name>
    <dbReference type="NCBI Taxonomy" id="2840759"/>
    <lineage>
        <taxon>Bacteria</taxon>
        <taxon>Pseudomonadati</taxon>
        <taxon>Bacteroidota</taxon>
        <taxon>Bacteroidia</taxon>
        <taxon>Bacteroidales</taxon>
        <taxon>Candidatus Cryptobacteroides</taxon>
    </lineage>
</organism>
<feature type="transmembrane region" description="Helical" evidence="1">
    <location>
        <begin position="135"/>
        <end position="156"/>
    </location>
</feature>
<comment type="caution">
    <text evidence="2">The sequence shown here is derived from an EMBL/GenBank/DDBJ whole genome shotgun (WGS) entry which is preliminary data.</text>
</comment>
<dbReference type="EMBL" id="JADILX010000077">
    <property type="protein sequence ID" value="MBO8485685.1"/>
    <property type="molecule type" value="Genomic_DNA"/>
</dbReference>
<evidence type="ECO:0000313" key="2">
    <source>
        <dbReference type="EMBL" id="MBO8485685.1"/>
    </source>
</evidence>
<keyword evidence="1" id="KW-0472">Membrane</keyword>
<feature type="transmembrane region" description="Helical" evidence="1">
    <location>
        <begin position="67"/>
        <end position="86"/>
    </location>
</feature>
<keyword evidence="1" id="KW-0812">Transmembrane</keyword>
<evidence type="ECO:0000256" key="1">
    <source>
        <dbReference type="SAM" id="Phobius"/>
    </source>
</evidence>
<protein>
    <submittedName>
        <fullName evidence="2">Uncharacterized protein</fullName>
    </submittedName>
</protein>
<dbReference type="AlphaFoldDB" id="A0A9D9J2U5"/>
<feature type="transmembrane region" description="Helical" evidence="1">
    <location>
        <begin position="201"/>
        <end position="222"/>
    </location>
</feature>
<sequence>METVIVVLMILVALSFMLKQSFGKPVTVIAVAVVAAMFTGTMWPFAIEQSKSQISSWLSDSGLMLDVAVVMSVEIILQMAFCIMAANISAEGWLPRRQIIMYKILRWFPGVLIFPVLFSVLTYVIFALPGNDFKTVAWILAGGVLVIIPAGAWLFRKAVPEKDLRLELYFILNALMAIFGVVATVNGQTAVDGYSEVDWKAFAGMVLIILAGAAAGLAWYVLRLKGLGHLLKRKYRHRS</sequence>
<keyword evidence="1" id="KW-1133">Transmembrane helix</keyword>